<dbReference type="STRING" id="410764.GA0061103_3521"/>
<dbReference type="RefSeq" id="WP_092711536.1">
    <property type="nucleotide sequence ID" value="NZ_FMAG01000003.1"/>
</dbReference>
<dbReference type="AlphaFoldDB" id="A0A1C3VCN0"/>
<gene>
    <name evidence="1" type="ORF">GA0061103_3521</name>
</gene>
<evidence type="ECO:0000313" key="1">
    <source>
        <dbReference type="EMBL" id="SCB25542.1"/>
    </source>
</evidence>
<organism evidence="1 2">
    <name type="scientific">Rhizobium multihospitium</name>
    <dbReference type="NCBI Taxonomy" id="410764"/>
    <lineage>
        <taxon>Bacteria</taxon>
        <taxon>Pseudomonadati</taxon>
        <taxon>Pseudomonadota</taxon>
        <taxon>Alphaproteobacteria</taxon>
        <taxon>Hyphomicrobiales</taxon>
        <taxon>Rhizobiaceae</taxon>
        <taxon>Rhizobium/Agrobacterium group</taxon>
        <taxon>Rhizobium</taxon>
    </lineage>
</organism>
<protein>
    <submittedName>
        <fullName evidence="1">Uncharacterized protein</fullName>
    </submittedName>
</protein>
<reference evidence="2" key="1">
    <citation type="submission" date="2016-08" db="EMBL/GenBank/DDBJ databases">
        <authorList>
            <person name="Varghese N."/>
            <person name="Submissions Spin"/>
        </authorList>
    </citation>
    <scope>NUCLEOTIDE SEQUENCE [LARGE SCALE GENOMIC DNA]</scope>
    <source>
        <strain evidence="2">HAMBI 2975</strain>
    </source>
</reference>
<dbReference type="Proteomes" id="UP000199101">
    <property type="component" value="Unassembled WGS sequence"/>
</dbReference>
<proteinExistence type="predicted"/>
<accession>A0A1C3VCN0</accession>
<evidence type="ECO:0000313" key="2">
    <source>
        <dbReference type="Proteomes" id="UP000199101"/>
    </source>
</evidence>
<dbReference type="EMBL" id="FMAG01000003">
    <property type="protein sequence ID" value="SCB25542.1"/>
    <property type="molecule type" value="Genomic_DNA"/>
</dbReference>
<keyword evidence="2" id="KW-1185">Reference proteome</keyword>
<sequence length="76" mass="8523">MNNIVLFRGRRFASKFSAPNTFAVTTGSRPAERSVSPQRPRLIAIWHTNSQTGKLECFWTTEGEPVLDEDGSRRAA</sequence>
<dbReference type="OrthoDB" id="8399479at2"/>
<name>A0A1C3VCN0_9HYPH</name>